<dbReference type="PANTHER" id="PTHR42711">
    <property type="entry name" value="ABC TRANSPORTER ATP-BINDING PROTEIN"/>
    <property type="match status" value="1"/>
</dbReference>
<evidence type="ECO:0000313" key="7">
    <source>
        <dbReference type="EMBL" id="EIM31229.1"/>
    </source>
</evidence>
<proteinExistence type="inferred from homology"/>
<dbReference type="InterPro" id="IPR050763">
    <property type="entry name" value="ABC_transporter_ATP-binding"/>
</dbReference>
<evidence type="ECO:0000313" key="8">
    <source>
        <dbReference type="Proteomes" id="UP000003947"/>
    </source>
</evidence>
<evidence type="ECO:0000259" key="6">
    <source>
        <dbReference type="PROSITE" id="PS50893"/>
    </source>
</evidence>
<keyword evidence="8" id="KW-1185">Reference proteome</keyword>
<dbReference type="InterPro" id="IPR022467">
    <property type="entry name" value="ABC_transprt_ATP-bd_su_PQQ"/>
</dbReference>
<dbReference type="PROSITE" id="PS00211">
    <property type="entry name" value="ABC_TRANSPORTER_1"/>
    <property type="match status" value="1"/>
</dbReference>
<accession>I4Z4T7</accession>
<dbReference type="EMBL" id="JH660633">
    <property type="protein sequence ID" value="EIM31229.1"/>
    <property type="molecule type" value="Genomic_DNA"/>
</dbReference>
<evidence type="ECO:0000256" key="5">
    <source>
        <dbReference type="ARBA" id="ARBA00022840"/>
    </source>
</evidence>
<dbReference type="InterPro" id="IPR003593">
    <property type="entry name" value="AAA+_ATPase"/>
</dbReference>
<sequence length="273" mass="29483">MLKSLARGTEMFLTGPETGLMMQPALRINGVSHTFGTRTALDRVSLTVPAGSFTALLGLNGAGKTTLFSLVTRLYDSTSGQIEVFGFDVRREAPAALSRLGIVFQARTLDLDLTVRQSLLYHAALHGIGRRQAGVRAAEVLEKFTLVDRIDDKVRNLSGGQMRRLEIARALIHNPALLLLDEPTVGLDVEARQDLIGEVRRLVAEGRGILWATHLLDEIQMSDRLVVLHKGRVLSEGSVQEVLAQAGSPDLQVAFISLVNASGTKAAGQEAAE</sequence>
<evidence type="ECO:0000256" key="2">
    <source>
        <dbReference type="ARBA" id="ARBA00022448"/>
    </source>
</evidence>
<evidence type="ECO:0000256" key="1">
    <source>
        <dbReference type="ARBA" id="ARBA00005417"/>
    </source>
</evidence>
<dbReference type="PROSITE" id="PS50893">
    <property type="entry name" value="ABC_TRANSPORTER_2"/>
    <property type="match status" value="1"/>
</dbReference>
<keyword evidence="5 7" id="KW-0067">ATP-binding</keyword>
<dbReference type="Gene3D" id="3.40.50.300">
    <property type="entry name" value="P-loop containing nucleotide triphosphate hydrolases"/>
    <property type="match status" value="1"/>
</dbReference>
<dbReference type="Pfam" id="PF00005">
    <property type="entry name" value="ABC_tran"/>
    <property type="match status" value="1"/>
</dbReference>
<dbReference type="InterPro" id="IPR003439">
    <property type="entry name" value="ABC_transporter-like_ATP-bd"/>
</dbReference>
<dbReference type="AlphaFoldDB" id="I4Z4T7"/>
<feature type="domain" description="ABC transporter" evidence="6">
    <location>
        <begin position="26"/>
        <end position="255"/>
    </location>
</feature>
<dbReference type="SMART" id="SM00382">
    <property type="entry name" value="AAA"/>
    <property type="match status" value="1"/>
</dbReference>
<dbReference type="PANTHER" id="PTHR42711:SF5">
    <property type="entry name" value="ABC TRANSPORTER ATP-BINDING PROTEIN NATA"/>
    <property type="match status" value="1"/>
</dbReference>
<evidence type="ECO:0000256" key="3">
    <source>
        <dbReference type="ARBA" id="ARBA00022458"/>
    </source>
</evidence>
<evidence type="ECO:0000256" key="4">
    <source>
        <dbReference type="ARBA" id="ARBA00022741"/>
    </source>
</evidence>
<dbReference type="GO" id="GO:0005524">
    <property type="term" value="F:ATP binding"/>
    <property type="evidence" value="ECO:0007669"/>
    <property type="project" value="UniProtKB-KW"/>
</dbReference>
<dbReference type="HOGENOM" id="CLU_000604_1_2_5"/>
<dbReference type="eggNOG" id="COG1131">
    <property type="taxonomic scope" value="Bacteria"/>
</dbReference>
<dbReference type="PATRIC" id="fig|864069.3.peg.229"/>
<reference evidence="7 8" key="1">
    <citation type="submission" date="2012-02" db="EMBL/GenBank/DDBJ databases">
        <title>Improved High-Quality Draft sequence of Microvirga sp. WSM3557.</title>
        <authorList>
            <consortium name="US DOE Joint Genome Institute"/>
            <person name="Lucas S."/>
            <person name="Han J."/>
            <person name="Lapidus A."/>
            <person name="Cheng J.-F."/>
            <person name="Goodwin L."/>
            <person name="Pitluck S."/>
            <person name="Peters L."/>
            <person name="Zhang X."/>
            <person name="Detter J.C."/>
            <person name="Han C."/>
            <person name="Tapia R."/>
            <person name="Land M."/>
            <person name="Hauser L."/>
            <person name="Kyrpides N."/>
            <person name="Ivanova N."/>
            <person name="Pagani I."/>
            <person name="Brau L."/>
            <person name="Yates R."/>
            <person name="O'Hara G."/>
            <person name="Rui T."/>
            <person name="Howieson J."/>
            <person name="Reeve W."/>
            <person name="Woyke T."/>
        </authorList>
    </citation>
    <scope>NUCLEOTIDE SEQUENCE [LARGE SCALE GENOMIC DNA]</scope>
    <source>
        <strain evidence="7 8">WSM3557</strain>
    </source>
</reference>
<dbReference type="NCBIfam" id="TIGR03864">
    <property type="entry name" value="PQQ_ABC_ATP"/>
    <property type="match status" value="1"/>
</dbReference>
<dbReference type="STRING" id="864069.MicloDRAFT_00002190"/>
<keyword evidence="4" id="KW-0547">Nucleotide-binding</keyword>
<keyword evidence="3" id="KW-0536">Nodulation</keyword>
<dbReference type="GO" id="GO:0016887">
    <property type="term" value="F:ATP hydrolysis activity"/>
    <property type="evidence" value="ECO:0007669"/>
    <property type="project" value="InterPro"/>
</dbReference>
<protein>
    <submittedName>
        <fullName evidence="7">ABC transporter, ATP-binding subunit, PQQ-dependent alcohol dehydrogenase system</fullName>
    </submittedName>
</protein>
<organism evidence="7 8">
    <name type="scientific">Microvirga lotononidis</name>
    <dbReference type="NCBI Taxonomy" id="864069"/>
    <lineage>
        <taxon>Bacteria</taxon>
        <taxon>Pseudomonadati</taxon>
        <taxon>Pseudomonadota</taxon>
        <taxon>Alphaproteobacteria</taxon>
        <taxon>Hyphomicrobiales</taxon>
        <taxon>Methylobacteriaceae</taxon>
        <taxon>Microvirga</taxon>
    </lineage>
</organism>
<keyword evidence="2" id="KW-0813">Transport</keyword>
<comment type="similarity">
    <text evidence="1">Belongs to the ABC transporter superfamily.</text>
</comment>
<dbReference type="InterPro" id="IPR017871">
    <property type="entry name" value="ABC_transporter-like_CS"/>
</dbReference>
<name>I4Z4T7_9HYPH</name>
<gene>
    <name evidence="7" type="ORF">MicloDRAFT_00002190</name>
</gene>
<dbReference type="InterPro" id="IPR027417">
    <property type="entry name" value="P-loop_NTPase"/>
</dbReference>
<dbReference type="SUPFAM" id="SSF52540">
    <property type="entry name" value="P-loop containing nucleoside triphosphate hydrolases"/>
    <property type="match status" value="1"/>
</dbReference>
<dbReference type="Proteomes" id="UP000003947">
    <property type="component" value="Unassembled WGS sequence"/>
</dbReference>